<dbReference type="InterPro" id="IPR015890">
    <property type="entry name" value="Chorismate_C"/>
</dbReference>
<keyword evidence="12 15" id="KW-0456">Lyase</keyword>
<evidence type="ECO:0000256" key="9">
    <source>
        <dbReference type="ARBA" id="ARBA00022822"/>
    </source>
</evidence>
<accession>A0A564ZGV4</accession>
<comment type="catalytic activity">
    <reaction evidence="14 15">
        <text>chorismate + L-glutamine = anthranilate + pyruvate + L-glutamate + H(+)</text>
        <dbReference type="Rhea" id="RHEA:21732"/>
        <dbReference type="ChEBI" id="CHEBI:15361"/>
        <dbReference type="ChEBI" id="CHEBI:15378"/>
        <dbReference type="ChEBI" id="CHEBI:16567"/>
        <dbReference type="ChEBI" id="CHEBI:29748"/>
        <dbReference type="ChEBI" id="CHEBI:29985"/>
        <dbReference type="ChEBI" id="CHEBI:58359"/>
        <dbReference type="EC" id="4.1.3.27"/>
    </reaction>
</comment>
<dbReference type="InterPro" id="IPR005256">
    <property type="entry name" value="Anth_synth_I_PabB"/>
</dbReference>
<dbReference type="InterPro" id="IPR006805">
    <property type="entry name" value="Anth_synth_I_N"/>
</dbReference>
<evidence type="ECO:0000313" key="18">
    <source>
        <dbReference type="EMBL" id="VUZ84356.1"/>
    </source>
</evidence>
<evidence type="ECO:0000256" key="8">
    <source>
        <dbReference type="ARBA" id="ARBA00022723"/>
    </source>
</evidence>
<dbReference type="EC" id="4.1.3.27" evidence="5 15"/>
<dbReference type="AlphaFoldDB" id="A0A564ZGV4"/>
<comment type="function">
    <text evidence="13 15">Part of a heterotetrameric complex that catalyzes the two-step biosynthesis of anthranilate, an intermediate in the biosynthesis of L-tryptophan. In the first step, the glutamine-binding beta subunit (TrpG) of anthranilate synthase (AS) provides the glutamine amidotransferase activity which generates ammonia as a substrate that, along with chorismate, is used in the second step, catalyzed by the large alpha subunit of AS (TrpE) to produce anthranilate. In the absence of TrpG, TrpE can synthesize anthranilate directly from chorismate and high concentrations of ammonia.</text>
</comment>
<dbReference type="InterPro" id="IPR005801">
    <property type="entry name" value="ADC_synthase"/>
</dbReference>
<dbReference type="PRINTS" id="PR00095">
    <property type="entry name" value="ANTSNTHASEI"/>
</dbReference>
<evidence type="ECO:0000256" key="1">
    <source>
        <dbReference type="ARBA" id="ARBA00001946"/>
    </source>
</evidence>
<evidence type="ECO:0000259" key="16">
    <source>
        <dbReference type="Pfam" id="PF00425"/>
    </source>
</evidence>
<dbReference type="UniPathway" id="UPA00035">
    <property type="reaction ID" value="UER00040"/>
</dbReference>
<dbReference type="Pfam" id="PF04715">
    <property type="entry name" value="Anth_synt_I_N"/>
    <property type="match status" value="1"/>
</dbReference>
<dbReference type="EMBL" id="CABIKM010000011">
    <property type="protein sequence ID" value="VUZ84356.1"/>
    <property type="molecule type" value="Genomic_DNA"/>
</dbReference>
<organism evidence="18 19">
    <name type="scientific">Candidatus Methylomirabilis lanthanidiphila</name>
    <dbReference type="NCBI Taxonomy" id="2211376"/>
    <lineage>
        <taxon>Bacteria</taxon>
        <taxon>Candidatus Methylomirabilota</taxon>
        <taxon>Candidatus Methylomirabilia</taxon>
        <taxon>Candidatus Methylomirabilales</taxon>
        <taxon>Candidatus Methylomirabilaceae</taxon>
        <taxon>Candidatus Methylomirabilis</taxon>
    </lineage>
</organism>
<gene>
    <name evidence="15" type="primary">trpE</name>
    <name evidence="18" type="ORF">MELA_00727</name>
</gene>
<evidence type="ECO:0000256" key="2">
    <source>
        <dbReference type="ARBA" id="ARBA00004873"/>
    </source>
</evidence>
<feature type="domain" description="Chorismate-utilising enzyme C-terminal" evidence="16">
    <location>
        <begin position="229"/>
        <end position="482"/>
    </location>
</feature>
<keyword evidence="9 15" id="KW-0822">Tryptophan biosynthesis</keyword>
<keyword evidence="11 15" id="KW-0057">Aromatic amino acid biosynthesis</keyword>
<dbReference type="Pfam" id="PF00425">
    <property type="entry name" value="Chorismate_bind"/>
    <property type="match status" value="1"/>
</dbReference>
<dbReference type="GO" id="GO:0000162">
    <property type="term" value="P:L-tryptophan biosynthetic process"/>
    <property type="evidence" value="ECO:0007669"/>
    <property type="project" value="UniProtKB-UniPathway"/>
</dbReference>
<dbReference type="GO" id="GO:0046872">
    <property type="term" value="F:metal ion binding"/>
    <property type="evidence" value="ECO:0007669"/>
    <property type="project" value="UniProtKB-KW"/>
</dbReference>
<dbReference type="GO" id="GO:0004049">
    <property type="term" value="F:anthranilate synthase activity"/>
    <property type="evidence" value="ECO:0007669"/>
    <property type="project" value="UniProtKB-EC"/>
</dbReference>
<dbReference type="PANTHER" id="PTHR11236:SF48">
    <property type="entry name" value="ISOCHORISMATE SYNTHASE MENF"/>
    <property type="match status" value="1"/>
</dbReference>
<dbReference type="InterPro" id="IPR019999">
    <property type="entry name" value="Anth_synth_I-like"/>
</dbReference>
<evidence type="ECO:0000256" key="3">
    <source>
        <dbReference type="ARBA" id="ARBA00009562"/>
    </source>
</evidence>
<evidence type="ECO:0000256" key="6">
    <source>
        <dbReference type="ARBA" id="ARBA00020653"/>
    </source>
</evidence>
<evidence type="ECO:0000256" key="12">
    <source>
        <dbReference type="ARBA" id="ARBA00023239"/>
    </source>
</evidence>
<feature type="domain" description="Anthranilate synthase component I N-terminal" evidence="17">
    <location>
        <begin position="31"/>
        <end position="170"/>
    </location>
</feature>
<evidence type="ECO:0000256" key="13">
    <source>
        <dbReference type="ARBA" id="ARBA00025634"/>
    </source>
</evidence>
<evidence type="ECO:0000256" key="11">
    <source>
        <dbReference type="ARBA" id="ARBA00023141"/>
    </source>
</evidence>
<comment type="similarity">
    <text evidence="3 15">Belongs to the anthranilate synthase component I family.</text>
</comment>
<evidence type="ECO:0000256" key="14">
    <source>
        <dbReference type="ARBA" id="ARBA00047683"/>
    </source>
</evidence>
<evidence type="ECO:0000256" key="7">
    <source>
        <dbReference type="ARBA" id="ARBA00022605"/>
    </source>
</evidence>
<keyword evidence="19" id="KW-1185">Reference proteome</keyword>
<keyword evidence="10 15" id="KW-0460">Magnesium</keyword>
<evidence type="ECO:0000313" key="19">
    <source>
        <dbReference type="Proteomes" id="UP000334340"/>
    </source>
</evidence>
<comment type="subunit">
    <text evidence="4 15">Heterotetramer consisting of two non-identical subunits: a beta subunit (TrpG) and a large alpha subunit (TrpE).</text>
</comment>
<dbReference type="PANTHER" id="PTHR11236">
    <property type="entry name" value="AMINOBENZOATE/ANTHRANILATE SYNTHASE"/>
    <property type="match status" value="1"/>
</dbReference>
<sequence length="504" mass="56037">MAEMLRPSFDEFSRMAEDGNLIPVYREILADMETPVSAFRKIDRGDHAFLLESVEGGEKWGRYSFLGSNPAVIFRAKGATVELMTADGTRSHTVEKDLLEPLKAVLEQYRPVATDDLPRFYGGMVGFLAYDVVRQFERLPAMTKDDLDLPDAVFLLPDTLLIFDNVSHRIKVVANAFVPEADPRRLREVYDDAARKIDEVIQALRRPLHMDHRPHGDGEDLQLCSTMSRPDFIRAVERTQEYVRAGDIVQAVISQRLSVKTSADPFDIYRALRTINPSPYMYYLRLGDVRVVGSSPEVLVRLEEGRIDLRPIAGTRPRGRNDAEDLALERELLADPKERAEHIMLVDLGRNDVGRVAKVGSVAVSELMTIERYSHVMHIVSNVKGLLAEGYDAFDLLRACFPAGTVSGAPKIRAMEIIEELEPVRRGPYAGAVGYFGFSGNMDTCITIRTVIIADGVAHVQVGAGIVADSDPEREYEETMNKAKGMLKAIQMAESGALGIGWAG</sequence>
<name>A0A564ZGV4_9BACT</name>
<dbReference type="NCBIfam" id="TIGR00564">
    <property type="entry name" value="trpE_most"/>
    <property type="match status" value="1"/>
</dbReference>
<evidence type="ECO:0000256" key="5">
    <source>
        <dbReference type="ARBA" id="ARBA00012266"/>
    </source>
</evidence>
<reference evidence="18 19" key="1">
    <citation type="submission" date="2019-07" db="EMBL/GenBank/DDBJ databases">
        <authorList>
            <person name="Cremers G."/>
        </authorList>
    </citation>
    <scope>NUCLEOTIDE SEQUENCE [LARGE SCALE GENOMIC DNA]</scope>
</reference>
<comment type="cofactor">
    <cofactor evidence="1 15">
        <name>Mg(2+)</name>
        <dbReference type="ChEBI" id="CHEBI:18420"/>
    </cofactor>
</comment>
<dbReference type="SUPFAM" id="SSF56322">
    <property type="entry name" value="ADC synthase"/>
    <property type="match status" value="1"/>
</dbReference>
<evidence type="ECO:0000256" key="4">
    <source>
        <dbReference type="ARBA" id="ARBA00011575"/>
    </source>
</evidence>
<evidence type="ECO:0000256" key="10">
    <source>
        <dbReference type="ARBA" id="ARBA00022842"/>
    </source>
</evidence>
<dbReference type="Proteomes" id="UP000334340">
    <property type="component" value="Unassembled WGS sequence"/>
</dbReference>
<protein>
    <recommendedName>
        <fullName evidence="6 15">Anthranilate synthase component 1</fullName>
        <ecNumber evidence="5 15">4.1.3.27</ecNumber>
    </recommendedName>
</protein>
<evidence type="ECO:0000259" key="17">
    <source>
        <dbReference type="Pfam" id="PF04715"/>
    </source>
</evidence>
<evidence type="ECO:0000256" key="15">
    <source>
        <dbReference type="RuleBase" id="RU364045"/>
    </source>
</evidence>
<comment type="pathway">
    <text evidence="2 15">Amino-acid biosynthesis; L-tryptophan biosynthesis; L-tryptophan from chorismate: step 1/5.</text>
</comment>
<proteinExistence type="inferred from homology"/>
<keyword evidence="8 15" id="KW-0479">Metal-binding</keyword>
<dbReference type="Gene3D" id="3.60.120.10">
    <property type="entry name" value="Anthranilate synthase"/>
    <property type="match status" value="1"/>
</dbReference>
<keyword evidence="7 15" id="KW-0028">Amino-acid biosynthesis</keyword>